<evidence type="ECO:0000256" key="1">
    <source>
        <dbReference type="ARBA" id="ARBA00001946"/>
    </source>
</evidence>
<dbReference type="CDD" id="cd01949">
    <property type="entry name" value="GGDEF"/>
    <property type="match status" value="1"/>
</dbReference>
<dbReference type="InterPro" id="IPR000160">
    <property type="entry name" value="GGDEF_dom"/>
</dbReference>
<dbReference type="PANTHER" id="PTHR45138">
    <property type="entry name" value="REGULATORY COMPONENTS OF SENSORY TRANSDUCTION SYSTEM"/>
    <property type="match status" value="1"/>
</dbReference>
<dbReference type="PANTHER" id="PTHR45138:SF9">
    <property type="entry name" value="DIGUANYLATE CYCLASE DGCM-RELATED"/>
    <property type="match status" value="1"/>
</dbReference>
<keyword evidence="8" id="KW-1185">Reference proteome</keyword>
<dbReference type="GO" id="GO:1902201">
    <property type="term" value="P:negative regulation of bacterial-type flagellum-dependent cell motility"/>
    <property type="evidence" value="ECO:0007669"/>
    <property type="project" value="TreeGrafter"/>
</dbReference>
<dbReference type="InterPro" id="IPR050469">
    <property type="entry name" value="Diguanylate_Cyclase"/>
</dbReference>
<dbReference type="InterPro" id="IPR029787">
    <property type="entry name" value="Nucleotide_cyclase"/>
</dbReference>
<dbReference type="GO" id="GO:0043709">
    <property type="term" value="P:cell adhesion involved in single-species biofilm formation"/>
    <property type="evidence" value="ECO:0007669"/>
    <property type="project" value="TreeGrafter"/>
</dbReference>
<dbReference type="SMART" id="SM00267">
    <property type="entry name" value="GGDEF"/>
    <property type="match status" value="1"/>
</dbReference>
<keyword evidence="4" id="KW-0472">Membrane</keyword>
<dbReference type="eggNOG" id="COG3706">
    <property type="taxonomic scope" value="Bacteria"/>
</dbReference>
<dbReference type="FunFam" id="3.30.70.270:FF:000001">
    <property type="entry name" value="Diguanylate cyclase domain protein"/>
    <property type="match status" value="1"/>
</dbReference>
<evidence type="ECO:0000259" key="6">
    <source>
        <dbReference type="PROSITE" id="PS50887"/>
    </source>
</evidence>
<proteinExistence type="predicted"/>
<dbReference type="AlphaFoldDB" id="A1SUH3"/>
<organism evidence="7 8">
    <name type="scientific">Psychromonas ingrahamii (strain DSM 17664 / CCUG 51855 / 37)</name>
    <dbReference type="NCBI Taxonomy" id="357804"/>
    <lineage>
        <taxon>Bacteria</taxon>
        <taxon>Pseudomonadati</taxon>
        <taxon>Pseudomonadota</taxon>
        <taxon>Gammaproteobacteria</taxon>
        <taxon>Alteromonadales</taxon>
        <taxon>Psychromonadaceae</taxon>
        <taxon>Psychromonas</taxon>
    </lineage>
</organism>
<evidence type="ECO:0000259" key="5">
    <source>
        <dbReference type="PROSITE" id="PS50885"/>
    </source>
</evidence>
<dbReference type="Gene3D" id="3.30.70.270">
    <property type="match status" value="1"/>
</dbReference>
<keyword evidence="4" id="KW-1133">Transmembrane helix</keyword>
<feature type="domain" description="GGDEF" evidence="6">
    <location>
        <begin position="413"/>
        <end position="543"/>
    </location>
</feature>
<dbReference type="HOGENOM" id="CLU_501398_0_0_6"/>
<comment type="cofactor">
    <cofactor evidence="1">
        <name>Mg(2+)</name>
        <dbReference type="ChEBI" id="CHEBI:18420"/>
    </cofactor>
</comment>
<evidence type="ECO:0000256" key="2">
    <source>
        <dbReference type="ARBA" id="ARBA00012528"/>
    </source>
</evidence>
<dbReference type="EMBL" id="CP000510">
    <property type="protein sequence ID" value="ABM03138.1"/>
    <property type="molecule type" value="Genomic_DNA"/>
</dbReference>
<keyword evidence="4" id="KW-0812">Transmembrane</keyword>
<evidence type="ECO:0000313" key="8">
    <source>
        <dbReference type="Proteomes" id="UP000000639"/>
    </source>
</evidence>
<dbReference type="KEGG" id="pin:Ping_1313"/>
<dbReference type="GO" id="GO:0005886">
    <property type="term" value="C:plasma membrane"/>
    <property type="evidence" value="ECO:0007669"/>
    <property type="project" value="TreeGrafter"/>
</dbReference>
<accession>A1SUH3</accession>
<dbReference type="InterPro" id="IPR003660">
    <property type="entry name" value="HAMP_dom"/>
</dbReference>
<evidence type="ECO:0000256" key="4">
    <source>
        <dbReference type="SAM" id="Phobius"/>
    </source>
</evidence>
<name>A1SUH3_PSYIN</name>
<dbReference type="SUPFAM" id="SSF55073">
    <property type="entry name" value="Nucleotide cyclase"/>
    <property type="match status" value="1"/>
</dbReference>
<dbReference type="CDD" id="cd06225">
    <property type="entry name" value="HAMP"/>
    <property type="match status" value="1"/>
</dbReference>
<reference evidence="7 8" key="1">
    <citation type="submission" date="2007-01" db="EMBL/GenBank/DDBJ databases">
        <title>Complete sequence of Psychromonas ingrahamii 37.</title>
        <authorList>
            <consortium name="US DOE Joint Genome Institute"/>
            <person name="Copeland A."/>
            <person name="Lucas S."/>
            <person name="Lapidus A."/>
            <person name="Barry K."/>
            <person name="Detter J.C."/>
            <person name="Glavina del Rio T."/>
            <person name="Hammon N."/>
            <person name="Israni S."/>
            <person name="Dalin E."/>
            <person name="Tice H."/>
            <person name="Pitluck S."/>
            <person name="Thompson L.S."/>
            <person name="Brettin T."/>
            <person name="Bruce D."/>
            <person name="Han C."/>
            <person name="Tapia R."/>
            <person name="Schmutz J."/>
            <person name="Larimer F."/>
            <person name="Land M."/>
            <person name="Hauser L."/>
            <person name="Kyrpides N."/>
            <person name="Ivanova N."/>
            <person name="Staley J."/>
            <person name="Richardson P."/>
        </authorList>
    </citation>
    <scope>NUCLEOTIDE SEQUENCE [LARGE SCALE GENOMIC DNA]</scope>
    <source>
        <strain evidence="7 8">37</strain>
    </source>
</reference>
<feature type="domain" description="HAMP" evidence="5">
    <location>
        <begin position="329"/>
        <end position="381"/>
    </location>
</feature>
<dbReference type="OrthoDB" id="6247894at2"/>
<dbReference type="GO" id="GO:0052621">
    <property type="term" value="F:diguanylate cyclase activity"/>
    <property type="evidence" value="ECO:0007669"/>
    <property type="project" value="UniProtKB-EC"/>
</dbReference>
<gene>
    <name evidence="7" type="ordered locus">Ping_1313</name>
</gene>
<dbReference type="RefSeq" id="WP_011769701.1">
    <property type="nucleotide sequence ID" value="NC_008709.1"/>
</dbReference>
<comment type="catalytic activity">
    <reaction evidence="3">
        <text>2 GTP = 3',3'-c-di-GMP + 2 diphosphate</text>
        <dbReference type="Rhea" id="RHEA:24898"/>
        <dbReference type="ChEBI" id="CHEBI:33019"/>
        <dbReference type="ChEBI" id="CHEBI:37565"/>
        <dbReference type="ChEBI" id="CHEBI:58805"/>
        <dbReference type="EC" id="2.7.7.65"/>
    </reaction>
</comment>
<protein>
    <recommendedName>
        <fullName evidence="2">diguanylate cyclase</fullName>
        <ecNumber evidence="2">2.7.7.65</ecNumber>
    </recommendedName>
</protein>
<dbReference type="InterPro" id="IPR043128">
    <property type="entry name" value="Rev_trsase/Diguanyl_cyclase"/>
</dbReference>
<evidence type="ECO:0000256" key="3">
    <source>
        <dbReference type="ARBA" id="ARBA00034247"/>
    </source>
</evidence>
<dbReference type="EC" id="2.7.7.65" evidence="2"/>
<dbReference type="Gene3D" id="6.10.340.10">
    <property type="match status" value="1"/>
</dbReference>
<dbReference type="GO" id="GO:0007165">
    <property type="term" value="P:signal transduction"/>
    <property type="evidence" value="ECO:0007669"/>
    <property type="project" value="InterPro"/>
</dbReference>
<dbReference type="Proteomes" id="UP000000639">
    <property type="component" value="Chromosome"/>
</dbReference>
<dbReference type="Pfam" id="PF00990">
    <property type="entry name" value="GGDEF"/>
    <property type="match status" value="1"/>
</dbReference>
<evidence type="ECO:0000313" key="7">
    <source>
        <dbReference type="EMBL" id="ABM03138.1"/>
    </source>
</evidence>
<dbReference type="PROSITE" id="PS50885">
    <property type="entry name" value="HAMP"/>
    <property type="match status" value="1"/>
</dbReference>
<sequence length="543" mass="61113">MSYIYSIKGKLLLVFISAVLVFSSDDLLKIYFIKQFTFSIEKFVSTAVPMINAANELEVIGNSIALQTNRLIGAQQQKKLTDSYISIGKLLDELEIKTSAISLEGGDINVLTVNSLSQSIRSLSQIVFQVINSSFTKEDQARSVAASELEILETIRNDVLDAYTQQTATVIDTALFASIQDITICMVVSIERALYAETLQQLKKQEDEFLLCSEKLMAEVSENKSSLAHSSTIVQWLNTPSEQRNRVFEIKQRVLFLQVSAKKYLTELDQLADQLTSLTSDYRQRIFRRFQTTADAAIVQEKRAINLTVILNIIAATLLLIFYWIIVVRGFGNRLTIISQAMRSIPTSDSDTKIRVRGRDEIAAMARALERLLKEALLTHQMATIDHLTQVNNRASFFTYAEKETERSKRRPNKTCIMMIDIDHFKHINDTYGHDVGDKLLSLVADNCLKCTRTIDVFARLGGDEFTLMMPDTDLVSGRLAAERLRQRIDELQLELTPDVIIKVTTSIGISVVKLNETPIETALIQADKALYLAKTGGRNQSK</sequence>
<dbReference type="STRING" id="357804.Ping_1313"/>
<dbReference type="NCBIfam" id="TIGR00254">
    <property type="entry name" value="GGDEF"/>
    <property type="match status" value="1"/>
</dbReference>
<dbReference type="PROSITE" id="PS50887">
    <property type="entry name" value="GGDEF"/>
    <property type="match status" value="1"/>
</dbReference>
<feature type="transmembrane region" description="Helical" evidence="4">
    <location>
        <begin position="309"/>
        <end position="332"/>
    </location>
</feature>